<reference evidence="6" key="1">
    <citation type="submission" date="2022-11" db="UniProtKB">
        <authorList>
            <consortium name="WormBaseParasite"/>
        </authorList>
    </citation>
    <scope>IDENTIFICATION</scope>
</reference>
<evidence type="ECO:0000313" key="5">
    <source>
        <dbReference type="Proteomes" id="UP000887561"/>
    </source>
</evidence>
<dbReference type="InterPro" id="IPR013098">
    <property type="entry name" value="Ig_I-set"/>
</dbReference>
<dbReference type="GO" id="GO:0030424">
    <property type="term" value="C:axon"/>
    <property type="evidence" value="ECO:0007669"/>
    <property type="project" value="TreeGrafter"/>
</dbReference>
<accession>A0A915N730</accession>
<dbReference type="InterPro" id="IPR036179">
    <property type="entry name" value="Ig-like_dom_sf"/>
</dbReference>
<dbReference type="GO" id="GO:0008046">
    <property type="term" value="F:axon guidance receptor activity"/>
    <property type="evidence" value="ECO:0007669"/>
    <property type="project" value="TreeGrafter"/>
</dbReference>
<dbReference type="GO" id="GO:0007156">
    <property type="term" value="P:homophilic cell adhesion via plasma membrane adhesion molecules"/>
    <property type="evidence" value="ECO:0007669"/>
    <property type="project" value="TreeGrafter"/>
</dbReference>
<dbReference type="PANTHER" id="PTHR45080:SF8">
    <property type="entry name" value="IG-LIKE DOMAIN-CONTAINING PROTEIN"/>
    <property type="match status" value="1"/>
</dbReference>
<dbReference type="InterPro" id="IPR007110">
    <property type="entry name" value="Ig-like_dom"/>
</dbReference>
<proteinExistence type="predicted"/>
<dbReference type="InterPro" id="IPR050958">
    <property type="entry name" value="Cell_Adh-Cytoskel_Orgn"/>
</dbReference>
<dbReference type="GO" id="GO:0043025">
    <property type="term" value="C:neuronal cell body"/>
    <property type="evidence" value="ECO:0007669"/>
    <property type="project" value="TreeGrafter"/>
</dbReference>
<protein>
    <submittedName>
        <fullName evidence="6">Ig-like domain-containing protein</fullName>
    </submittedName>
</protein>
<dbReference type="Proteomes" id="UP000887561">
    <property type="component" value="Unplaced"/>
</dbReference>
<keyword evidence="3" id="KW-0393">Immunoglobulin domain</keyword>
<keyword evidence="1" id="KW-0732">Signal</keyword>
<evidence type="ECO:0000259" key="4">
    <source>
        <dbReference type="PROSITE" id="PS50835"/>
    </source>
</evidence>
<evidence type="ECO:0000256" key="3">
    <source>
        <dbReference type="ARBA" id="ARBA00023319"/>
    </source>
</evidence>
<dbReference type="GO" id="GO:0005886">
    <property type="term" value="C:plasma membrane"/>
    <property type="evidence" value="ECO:0007669"/>
    <property type="project" value="TreeGrafter"/>
</dbReference>
<dbReference type="Gene3D" id="2.60.40.10">
    <property type="entry name" value="Immunoglobulins"/>
    <property type="match status" value="2"/>
</dbReference>
<keyword evidence="5" id="KW-1185">Reference proteome</keyword>
<name>A0A915N730_MELJA</name>
<feature type="domain" description="Ig-like" evidence="4">
    <location>
        <begin position="102"/>
        <end position="138"/>
    </location>
</feature>
<organism evidence="5 6">
    <name type="scientific">Meloidogyne javanica</name>
    <name type="common">Root-knot nematode worm</name>
    <dbReference type="NCBI Taxonomy" id="6303"/>
    <lineage>
        <taxon>Eukaryota</taxon>
        <taxon>Metazoa</taxon>
        <taxon>Ecdysozoa</taxon>
        <taxon>Nematoda</taxon>
        <taxon>Chromadorea</taxon>
        <taxon>Rhabditida</taxon>
        <taxon>Tylenchina</taxon>
        <taxon>Tylenchomorpha</taxon>
        <taxon>Tylenchoidea</taxon>
        <taxon>Meloidogynidae</taxon>
        <taxon>Meloidogyninae</taxon>
        <taxon>Meloidogyne</taxon>
        <taxon>Meloidogyne incognita group</taxon>
    </lineage>
</organism>
<dbReference type="WBParaSite" id="scaffold7724_cov211.g12347">
    <property type="protein sequence ID" value="scaffold7724_cov211.g12347"/>
    <property type="gene ID" value="scaffold7724_cov211.g12347"/>
</dbReference>
<dbReference type="Pfam" id="PF07679">
    <property type="entry name" value="I-set"/>
    <property type="match status" value="1"/>
</dbReference>
<dbReference type="PANTHER" id="PTHR45080">
    <property type="entry name" value="CONTACTIN 5"/>
    <property type="match status" value="1"/>
</dbReference>
<evidence type="ECO:0000256" key="2">
    <source>
        <dbReference type="ARBA" id="ARBA00023157"/>
    </source>
</evidence>
<evidence type="ECO:0000313" key="6">
    <source>
        <dbReference type="WBParaSite" id="scaffold7724_cov211.g12347"/>
    </source>
</evidence>
<dbReference type="InterPro" id="IPR003599">
    <property type="entry name" value="Ig_sub"/>
</dbReference>
<dbReference type="AlphaFoldDB" id="A0A915N730"/>
<dbReference type="SUPFAM" id="SSF48726">
    <property type="entry name" value="Immunoglobulin"/>
    <property type="match status" value="2"/>
</dbReference>
<sequence>MKTTLLHFLSTLVGNDAMLEVMQGEVLPMNCDLRNPGESTTITWLFNNSTNLPINVTIQSDGAWLHIVDAQIANHQGTYTCLVENSVGKARREFNVNILEPPRFIDTSNTKYLLLQGQTIMLDCTLKGAPWPKIVWKKFQNDSEKMVVDEVIRTANINIENTIIASREVDTRVWFLPPGEASFEHIP</sequence>
<dbReference type="GO" id="GO:0050808">
    <property type="term" value="P:synapse organization"/>
    <property type="evidence" value="ECO:0007669"/>
    <property type="project" value="TreeGrafter"/>
</dbReference>
<dbReference type="PROSITE" id="PS50835">
    <property type="entry name" value="IG_LIKE"/>
    <property type="match status" value="2"/>
</dbReference>
<evidence type="ECO:0000256" key="1">
    <source>
        <dbReference type="ARBA" id="ARBA00022729"/>
    </source>
</evidence>
<keyword evidence="2" id="KW-1015">Disulfide bond</keyword>
<dbReference type="SMART" id="SM00409">
    <property type="entry name" value="IG"/>
    <property type="match status" value="1"/>
</dbReference>
<dbReference type="InterPro" id="IPR013783">
    <property type="entry name" value="Ig-like_fold"/>
</dbReference>
<feature type="domain" description="Ig-like" evidence="4">
    <location>
        <begin position="20"/>
        <end position="97"/>
    </location>
</feature>